<feature type="region of interest" description="Disordered" evidence="1">
    <location>
        <begin position="213"/>
        <end position="271"/>
    </location>
</feature>
<dbReference type="AlphaFoldDB" id="A0A0B7F6Q0"/>
<protein>
    <submittedName>
        <fullName evidence="2">Uncharacterized protein</fullName>
    </submittedName>
</protein>
<reference evidence="2 3" key="1">
    <citation type="submission" date="2014-11" db="EMBL/GenBank/DDBJ databases">
        <authorList>
            <person name="Wibberg Daniel"/>
        </authorList>
    </citation>
    <scope>NUCLEOTIDE SEQUENCE [LARGE SCALE GENOMIC DNA]</scope>
    <source>
        <strain evidence="2">Rhizoctonia solani AG1-IB 7/3/14</strain>
    </source>
</reference>
<keyword evidence="3" id="KW-1185">Reference proteome</keyword>
<gene>
    <name evidence="2" type="ORF">RSOLAG1IB_00444</name>
</gene>
<name>A0A0B7F6Q0_THACB</name>
<proteinExistence type="predicted"/>
<evidence type="ECO:0000313" key="2">
    <source>
        <dbReference type="EMBL" id="CEL51907.1"/>
    </source>
</evidence>
<evidence type="ECO:0000313" key="3">
    <source>
        <dbReference type="Proteomes" id="UP000059188"/>
    </source>
</evidence>
<accession>A0A0B7F6Q0</accession>
<dbReference type="EMBL" id="LN679100">
    <property type="protein sequence ID" value="CEL51907.1"/>
    <property type="molecule type" value="Genomic_DNA"/>
</dbReference>
<evidence type="ECO:0000256" key="1">
    <source>
        <dbReference type="SAM" id="MobiDB-lite"/>
    </source>
</evidence>
<dbReference type="Proteomes" id="UP000059188">
    <property type="component" value="Unassembled WGS sequence"/>
</dbReference>
<dbReference type="OrthoDB" id="3208910at2759"/>
<sequence length="319" mass="35381">MVWRDRGNWVASTVQWSSERLPTAPSCLRLTSTHTEYQSLPLLPTRPPQYRRSTDPTMSHTIHIHRSVISSPSKMSSTRPITNQWAAVVSRRKLQLACDGQGRKDVNILHRLVLVSNFARAHQDEYTPPPAPTTAQPDSFVFPDISQSTQPPANLEEADWLDAILQELEEEAEVMVSCLPPDEGCGASSSDAPVEDEDVIVCDSYFSYVYSPSDSSADPTPAPASFPPEHSEDLADSLSDLPFHSTPSLVDSHMDVDSDEEGPSTPSTSFVDTEVPHNKHCHDPYDEPLTPLFDEPVSRSPIIRTCVPHNPLFISSTYY</sequence>
<organism evidence="2 3">
    <name type="scientific">Thanatephorus cucumeris (strain AG1-IB / isolate 7/3/14)</name>
    <name type="common">Lettuce bottom rot fungus</name>
    <name type="synonym">Rhizoctonia solani</name>
    <dbReference type="NCBI Taxonomy" id="1108050"/>
    <lineage>
        <taxon>Eukaryota</taxon>
        <taxon>Fungi</taxon>
        <taxon>Dikarya</taxon>
        <taxon>Basidiomycota</taxon>
        <taxon>Agaricomycotina</taxon>
        <taxon>Agaricomycetes</taxon>
        <taxon>Cantharellales</taxon>
        <taxon>Ceratobasidiaceae</taxon>
        <taxon>Rhizoctonia</taxon>
        <taxon>Rhizoctonia solani AG-1</taxon>
    </lineage>
</organism>